<feature type="domain" description="Calmodulin binding protein C-terminal" evidence="4">
    <location>
        <begin position="319"/>
        <end position="379"/>
    </location>
</feature>
<feature type="compositionally biased region" description="Basic residues" evidence="1">
    <location>
        <begin position="464"/>
        <end position="478"/>
    </location>
</feature>
<dbReference type="PANTHER" id="PTHR31343:SF42">
    <property type="entry name" value="T15D22.8"/>
    <property type="match status" value="1"/>
</dbReference>
<comment type="caution">
    <text evidence="5">The sequence shown here is derived from an EMBL/GenBank/DDBJ whole genome shotgun (WGS) entry which is preliminary data.</text>
</comment>
<feature type="domain" description="Calmodulin binding protein central" evidence="3">
    <location>
        <begin position="248"/>
        <end position="314"/>
    </location>
</feature>
<evidence type="ECO:0000313" key="5">
    <source>
        <dbReference type="EMBL" id="KAJ8513215.1"/>
    </source>
</evidence>
<dbReference type="InterPro" id="IPR046831">
    <property type="entry name" value="Calmodulin_bind_N"/>
</dbReference>
<sequence length="839" mass="94003">MEAKRHWDDSDENSDQSGDKRIKRIPSFSTVIKEAVMANKLQKVCFALEPFLRKVVREEVGTLMHRIYSCSPRSIQMQIEAAEQSSLKLIFKKPLSQPIFTGTNIEDLENNPLQILVVDTNSGVEAASKLLRPPPIKLELVALEGDFPSGDQADWTSDEFENKILKERTGKRPLIVGDVNVTLRDGAVIIPELCFTDNSSWGKSGMFRIGARVVPGSYDGPRIREAMTEPFKVKDHRGESYKKHHPPALDDAVWRLEKIGKGGKFHSKLAANNINTVQDFLMLLSIDPDRLREILGQGMTDRTWEVTTNHAKTCIVGDKLYVHRGPNCDIVLNPVCKVVSIIAGNNTYALQDLIHRDDRACVIQLAREAYQHWHDLEEYEASSNGDVPLNQNMRMTQGVVEPLPLYADQENGSLECHTLLLPLLPWFPRIPPIYQPQSATLIMLETNLRWGRAHGEDRFYTVVKPRRNNRRSHQRGPRRSQDGVASSAARESLSPPPVYKEDDRAGLGKPASKPLAASASPSSTEVTRPCNLDRFLESTTPSVPAQYLSKTKMRGRGTCDVEFSPYFALSDLWESFKESSAYGIGVPLLLNGCHSVVQYYVPYLSGIQLYGQSNRPSADSWQLSEENDRDCHGSSGDKCSNGSSDYGNKKGLKDSSTWISNQTNHSLSKSYASEKQGHKQQGYLIFEFLEQDPPFTREPLAGKISDLARNFPALKTLRSCDLLPSSWFSVAWYPIYRIPTGPTLKDLDACFLTFHSFSTPAKDDGGACQTVAHPQGVPRMSLPVFGLAFYKFKSTVWTSGGSELPLANSLLQEAENWLQLRHVEHPDFSFFASHRAYQN</sequence>
<feature type="domain" description="Calmodulin binding protein-like N-terminal" evidence="2">
    <location>
        <begin position="87"/>
        <end position="236"/>
    </location>
</feature>
<dbReference type="PANTHER" id="PTHR31343">
    <property type="entry name" value="T15D22.8"/>
    <property type="match status" value="1"/>
</dbReference>
<dbReference type="AlphaFoldDB" id="A0AAV8S1I3"/>
<dbReference type="InterPro" id="IPR046830">
    <property type="entry name" value="Calmod_bind_M"/>
</dbReference>
<organism evidence="5 6">
    <name type="scientific">Ensete ventricosum</name>
    <name type="common">Abyssinian banana</name>
    <name type="synonym">Musa ensete</name>
    <dbReference type="NCBI Taxonomy" id="4639"/>
    <lineage>
        <taxon>Eukaryota</taxon>
        <taxon>Viridiplantae</taxon>
        <taxon>Streptophyta</taxon>
        <taxon>Embryophyta</taxon>
        <taxon>Tracheophyta</taxon>
        <taxon>Spermatophyta</taxon>
        <taxon>Magnoliopsida</taxon>
        <taxon>Liliopsida</taxon>
        <taxon>Zingiberales</taxon>
        <taxon>Musaceae</taxon>
        <taxon>Ensete</taxon>
    </lineage>
</organism>
<feature type="region of interest" description="Disordered" evidence="1">
    <location>
        <begin position="1"/>
        <end position="20"/>
    </location>
</feature>
<dbReference type="Proteomes" id="UP001222027">
    <property type="component" value="Unassembled WGS sequence"/>
</dbReference>
<evidence type="ECO:0000259" key="2">
    <source>
        <dbReference type="Pfam" id="PF07887"/>
    </source>
</evidence>
<feature type="compositionally biased region" description="Low complexity" evidence="1">
    <location>
        <begin position="509"/>
        <end position="523"/>
    </location>
</feature>
<evidence type="ECO:0000313" key="6">
    <source>
        <dbReference type="Proteomes" id="UP001222027"/>
    </source>
</evidence>
<protein>
    <recommendedName>
        <fullName evidence="7">Calmodulin-binding domain-containing protein</fullName>
    </recommendedName>
</protein>
<name>A0AAV8S1I3_ENSVE</name>
<feature type="region of interest" description="Disordered" evidence="1">
    <location>
        <begin position="461"/>
        <end position="528"/>
    </location>
</feature>
<dbReference type="Pfam" id="PF05623">
    <property type="entry name" value="DUF789"/>
    <property type="match status" value="1"/>
</dbReference>
<gene>
    <name evidence="5" type="ORF">OPV22_003649</name>
</gene>
<dbReference type="Pfam" id="PF07887">
    <property type="entry name" value="Calmodulin_bind"/>
    <property type="match status" value="1"/>
</dbReference>
<evidence type="ECO:0000259" key="4">
    <source>
        <dbReference type="Pfam" id="PF20452"/>
    </source>
</evidence>
<feature type="region of interest" description="Disordered" evidence="1">
    <location>
        <begin position="618"/>
        <end position="647"/>
    </location>
</feature>
<evidence type="ECO:0008006" key="7">
    <source>
        <dbReference type="Google" id="ProtNLM"/>
    </source>
</evidence>
<dbReference type="Pfam" id="PF20452">
    <property type="entry name" value="Calmod_bind_C"/>
    <property type="match status" value="1"/>
</dbReference>
<feature type="compositionally biased region" description="Polar residues" evidence="1">
    <location>
        <begin position="637"/>
        <end position="646"/>
    </location>
</feature>
<reference evidence="5 6" key="1">
    <citation type="submission" date="2022-12" db="EMBL/GenBank/DDBJ databases">
        <title>Chromosome-scale assembly of the Ensete ventricosum genome.</title>
        <authorList>
            <person name="Dussert Y."/>
            <person name="Stocks J."/>
            <person name="Wendawek A."/>
            <person name="Woldeyes F."/>
            <person name="Nichols R.A."/>
            <person name="Borrell J.S."/>
        </authorList>
    </citation>
    <scope>NUCLEOTIDE SEQUENCE [LARGE SCALE GENOMIC DNA]</scope>
    <source>
        <strain evidence="6">cv. Maze</strain>
        <tissue evidence="5">Seeds</tissue>
    </source>
</reference>
<dbReference type="InterPro" id="IPR008507">
    <property type="entry name" value="DUF789"/>
</dbReference>
<dbReference type="EMBL" id="JAQQAF010000001">
    <property type="protein sequence ID" value="KAJ8513215.1"/>
    <property type="molecule type" value="Genomic_DNA"/>
</dbReference>
<evidence type="ECO:0000256" key="1">
    <source>
        <dbReference type="SAM" id="MobiDB-lite"/>
    </source>
</evidence>
<dbReference type="InterPro" id="IPR046829">
    <property type="entry name" value="Calmod_bind_C"/>
</dbReference>
<accession>A0AAV8S1I3</accession>
<proteinExistence type="predicted"/>
<keyword evidence="6" id="KW-1185">Reference proteome</keyword>
<evidence type="ECO:0000259" key="3">
    <source>
        <dbReference type="Pfam" id="PF20451"/>
    </source>
</evidence>
<dbReference type="Pfam" id="PF20451">
    <property type="entry name" value="Calmod_bind_M"/>
    <property type="match status" value="1"/>
</dbReference>